<feature type="region of interest" description="Disordered" evidence="1">
    <location>
        <begin position="1"/>
        <end position="43"/>
    </location>
</feature>
<keyword evidence="2" id="KW-0812">Transmembrane</keyword>
<keyword evidence="2" id="KW-0472">Membrane</keyword>
<proteinExistence type="predicted"/>
<keyword evidence="2" id="KW-1133">Transmembrane helix</keyword>
<gene>
    <name evidence="3" type="ORF">AVDCRST_MAG22-3611</name>
</gene>
<dbReference type="AlphaFoldDB" id="A0A6J4QDV1"/>
<organism evidence="3">
    <name type="scientific">uncultured Rubrobacteraceae bacterium</name>
    <dbReference type="NCBI Taxonomy" id="349277"/>
    <lineage>
        <taxon>Bacteria</taxon>
        <taxon>Bacillati</taxon>
        <taxon>Actinomycetota</taxon>
        <taxon>Rubrobacteria</taxon>
        <taxon>Rubrobacterales</taxon>
        <taxon>Rubrobacteraceae</taxon>
        <taxon>environmental samples</taxon>
    </lineage>
</organism>
<reference evidence="3" key="1">
    <citation type="submission" date="2020-02" db="EMBL/GenBank/DDBJ databases">
        <authorList>
            <person name="Meier V. D."/>
        </authorList>
    </citation>
    <scope>NUCLEOTIDE SEQUENCE</scope>
    <source>
        <strain evidence="3">AVDCRST_MAG22</strain>
    </source>
</reference>
<accession>A0A6J4QDV1</accession>
<evidence type="ECO:0000313" key="3">
    <source>
        <dbReference type="EMBL" id="CAA9435284.1"/>
    </source>
</evidence>
<feature type="transmembrane region" description="Helical" evidence="2">
    <location>
        <begin position="66"/>
        <end position="85"/>
    </location>
</feature>
<dbReference type="EMBL" id="CADCUV010000174">
    <property type="protein sequence ID" value="CAA9435284.1"/>
    <property type="molecule type" value="Genomic_DNA"/>
</dbReference>
<evidence type="ECO:0000256" key="1">
    <source>
        <dbReference type="SAM" id="MobiDB-lite"/>
    </source>
</evidence>
<name>A0A6J4QDV1_9ACTN</name>
<sequence length="287" mass="30276">MRGGNARQAQDVGERRRPAPRSRRRGSRPVRPVERHPGQEDVGQLTELREARKAERGEGVYRRRRLMAISLVILGALALVFAVLVQTQASGATEQAVPIDPNDAGPDTVLAEASDVSISTPVRPASLTALGYHPEGEGLVTMVPRGENLSKNALLDLVKSGETPEDINYNVMDDAGREGPRTGALDVGAVSGTTAYSPVTGTVTSIRPDPTVPNANVVEIKPDANPDVRINVSLVKSDGGAGVNDRVVAGMTRLGSVADSAKVLDPQLSAYTSDSGNHVTIRISRVG</sequence>
<evidence type="ECO:0000256" key="2">
    <source>
        <dbReference type="SAM" id="Phobius"/>
    </source>
</evidence>
<protein>
    <submittedName>
        <fullName evidence="3">Uncharacterized protein</fullName>
    </submittedName>
</protein>
<feature type="compositionally biased region" description="Basic residues" evidence="1">
    <location>
        <begin position="18"/>
        <end position="28"/>
    </location>
</feature>